<dbReference type="EMBL" id="GBHO01032805">
    <property type="protein sequence ID" value="JAG10799.1"/>
    <property type="molecule type" value="Transcribed_RNA"/>
</dbReference>
<dbReference type="AlphaFoldDB" id="A0A0A9WSM8"/>
<sequence>AALALLPPDYIQLGWFLILNEAPSTEKMKLFLDYFEKQWLENEKHPTSLWNVHGERHRTNNAVEGWNRKLNSIVGLKQPNVFVFLSKLKAMASEAIFKLRSFE</sequence>
<gene>
    <name evidence="1" type="ORF">CM83_105006</name>
</gene>
<reference evidence="1" key="1">
    <citation type="journal article" date="2014" name="PLoS ONE">
        <title>Transcriptome-Based Identification of ABC Transporters in the Western Tarnished Plant Bug Lygus hesperus.</title>
        <authorList>
            <person name="Hull J.J."/>
            <person name="Chaney K."/>
            <person name="Geib S.M."/>
            <person name="Fabrick J.A."/>
            <person name="Brent C.S."/>
            <person name="Walsh D."/>
            <person name="Lavine L.C."/>
        </authorList>
    </citation>
    <scope>NUCLEOTIDE SEQUENCE</scope>
</reference>
<proteinExistence type="predicted"/>
<accession>A0A0A9WSM8</accession>
<reference evidence="1" key="2">
    <citation type="submission" date="2014-07" db="EMBL/GenBank/DDBJ databases">
        <authorList>
            <person name="Hull J."/>
        </authorList>
    </citation>
    <scope>NUCLEOTIDE SEQUENCE</scope>
</reference>
<feature type="non-terminal residue" evidence="1">
    <location>
        <position position="103"/>
    </location>
</feature>
<feature type="non-terminal residue" evidence="1">
    <location>
        <position position="1"/>
    </location>
</feature>
<protein>
    <submittedName>
        <fullName evidence="1">Uncharacterized protein</fullName>
    </submittedName>
</protein>
<organism evidence="1">
    <name type="scientific">Lygus hesperus</name>
    <name type="common">Western plant bug</name>
    <dbReference type="NCBI Taxonomy" id="30085"/>
    <lineage>
        <taxon>Eukaryota</taxon>
        <taxon>Metazoa</taxon>
        <taxon>Ecdysozoa</taxon>
        <taxon>Arthropoda</taxon>
        <taxon>Hexapoda</taxon>
        <taxon>Insecta</taxon>
        <taxon>Pterygota</taxon>
        <taxon>Neoptera</taxon>
        <taxon>Paraneoptera</taxon>
        <taxon>Hemiptera</taxon>
        <taxon>Heteroptera</taxon>
        <taxon>Panheteroptera</taxon>
        <taxon>Cimicomorpha</taxon>
        <taxon>Miridae</taxon>
        <taxon>Mirini</taxon>
        <taxon>Lygus</taxon>
    </lineage>
</organism>
<evidence type="ECO:0000313" key="1">
    <source>
        <dbReference type="EMBL" id="JAG10799.1"/>
    </source>
</evidence>
<name>A0A0A9WSM8_LYGHE</name>